<dbReference type="EMBL" id="JACSEA010000008">
    <property type="protein sequence ID" value="KAF7395013.1"/>
    <property type="molecule type" value="Genomic_DNA"/>
</dbReference>
<dbReference type="AlphaFoldDB" id="A0A834N5F3"/>
<proteinExistence type="predicted"/>
<keyword evidence="2" id="KW-1185">Reference proteome</keyword>
<sequence length="110" mass="12575">MNGNIEKHTPRGALSRDLRLNAFFSRKSILLFLLGFPVKRRDVCLVSSSKLRFASSLNAFAPAPIYQDSFLLEITANSIKAGIKTEYRTNVAPQMRKVRSNLYLKLHYDR</sequence>
<comment type="caution">
    <text evidence="1">The sequence shown here is derived from an EMBL/GenBank/DDBJ whole genome shotgun (WGS) entry which is preliminary data.</text>
</comment>
<evidence type="ECO:0000313" key="2">
    <source>
        <dbReference type="Proteomes" id="UP000614350"/>
    </source>
</evidence>
<protein>
    <submittedName>
        <fullName evidence="1">Uncharacterized protein</fullName>
    </submittedName>
</protein>
<gene>
    <name evidence="1" type="ORF">HZH66_008187</name>
</gene>
<evidence type="ECO:0000313" key="1">
    <source>
        <dbReference type="EMBL" id="KAF7395013.1"/>
    </source>
</evidence>
<name>A0A834N5F3_VESVU</name>
<accession>A0A834N5F3</accession>
<reference evidence="1" key="1">
    <citation type="journal article" date="2020" name="G3 (Bethesda)">
        <title>High-Quality Assemblies for Three Invasive Social Wasps from the &lt;i&gt;Vespula&lt;/i&gt; Genus.</title>
        <authorList>
            <person name="Harrop T.W.R."/>
            <person name="Guhlin J."/>
            <person name="McLaughlin G.M."/>
            <person name="Permina E."/>
            <person name="Stockwell P."/>
            <person name="Gilligan J."/>
            <person name="Le Lec M.F."/>
            <person name="Gruber M.A.M."/>
            <person name="Quinn O."/>
            <person name="Lovegrove M."/>
            <person name="Duncan E.J."/>
            <person name="Remnant E.J."/>
            <person name="Van Eeckhoven J."/>
            <person name="Graham B."/>
            <person name="Knapp R.A."/>
            <person name="Langford K.W."/>
            <person name="Kronenberg Z."/>
            <person name="Press M.O."/>
            <person name="Eacker S.M."/>
            <person name="Wilson-Rankin E.E."/>
            <person name="Purcell J."/>
            <person name="Lester P.J."/>
            <person name="Dearden P.K."/>
        </authorList>
    </citation>
    <scope>NUCLEOTIDE SEQUENCE</scope>
    <source>
        <strain evidence="1">Marl-1</strain>
    </source>
</reference>
<dbReference type="Proteomes" id="UP000614350">
    <property type="component" value="Unassembled WGS sequence"/>
</dbReference>
<organism evidence="1 2">
    <name type="scientific">Vespula vulgaris</name>
    <name type="common">Yellow jacket</name>
    <name type="synonym">Wasp</name>
    <dbReference type="NCBI Taxonomy" id="7454"/>
    <lineage>
        <taxon>Eukaryota</taxon>
        <taxon>Metazoa</taxon>
        <taxon>Ecdysozoa</taxon>
        <taxon>Arthropoda</taxon>
        <taxon>Hexapoda</taxon>
        <taxon>Insecta</taxon>
        <taxon>Pterygota</taxon>
        <taxon>Neoptera</taxon>
        <taxon>Endopterygota</taxon>
        <taxon>Hymenoptera</taxon>
        <taxon>Apocrita</taxon>
        <taxon>Aculeata</taxon>
        <taxon>Vespoidea</taxon>
        <taxon>Vespidae</taxon>
        <taxon>Vespinae</taxon>
        <taxon>Vespula</taxon>
    </lineage>
</organism>